<evidence type="ECO:0000313" key="6">
    <source>
        <dbReference type="EMBL" id="KKN49849.1"/>
    </source>
</evidence>
<dbReference type="PANTHER" id="PTHR47053">
    <property type="entry name" value="MUREIN DD-ENDOPEPTIDASE MEPH-RELATED"/>
    <property type="match status" value="1"/>
</dbReference>
<evidence type="ECO:0000259" key="5">
    <source>
        <dbReference type="PROSITE" id="PS51935"/>
    </source>
</evidence>
<evidence type="ECO:0000256" key="4">
    <source>
        <dbReference type="ARBA" id="ARBA00022807"/>
    </source>
</evidence>
<dbReference type="PANTHER" id="PTHR47053:SF1">
    <property type="entry name" value="MUREIN DD-ENDOPEPTIDASE MEPH-RELATED"/>
    <property type="match status" value="1"/>
</dbReference>
<dbReference type="AlphaFoldDB" id="A0A0F9R558"/>
<proteinExistence type="inferred from homology"/>
<dbReference type="GO" id="GO:0008234">
    <property type="term" value="F:cysteine-type peptidase activity"/>
    <property type="evidence" value="ECO:0007669"/>
    <property type="project" value="UniProtKB-KW"/>
</dbReference>
<dbReference type="Gene3D" id="3.90.1720.10">
    <property type="entry name" value="endopeptidase domain like (from Nostoc punctiforme)"/>
    <property type="match status" value="1"/>
</dbReference>
<organism evidence="6">
    <name type="scientific">marine sediment metagenome</name>
    <dbReference type="NCBI Taxonomy" id="412755"/>
    <lineage>
        <taxon>unclassified sequences</taxon>
        <taxon>metagenomes</taxon>
        <taxon>ecological metagenomes</taxon>
    </lineage>
</organism>
<keyword evidence="3" id="KW-0378">Hydrolase</keyword>
<keyword evidence="2" id="KW-0645">Protease</keyword>
<gene>
    <name evidence="6" type="ORF">LCGC14_0638510</name>
</gene>
<dbReference type="InterPro" id="IPR000064">
    <property type="entry name" value="NLP_P60_dom"/>
</dbReference>
<comment type="similarity">
    <text evidence="1">Belongs to the peptidase C40 family.</text>
</comment>
<comment type="caution">
    <text evidence="6">The sequence shown here is derived from an EMBL/GenBank/DDBJ whole genome shotgun (WGS) entry which is preliminary data.</text>
</comment>
<keyword evidence="4" id="KW-0788">Thiol protease</keyword>
<name>A0A0F9R558_9ZZZZ</name>
<dbReference type="PROSITE" id="PS51935">
    <property type="entry name" value="NLPC_P60"/>
    <property type="match status" value="1"/>
</dbReference>
<accession>A0A0F9R558</accession>
<evidence type="ECO:0000256" key="3">
    <source>
        <dbReference type="ARBA" id="ARBA00022801"/>
    </source>
</evidence>
<dbReference type="Pfam" id="PF00877">
    <property type="entry name" value="NLPC_P60"/>
    <property type="match status" value="1"/>
</dbReference>
<dbReference type="InterPro" id="IPR051202">
    <property type="entry name" value="Peptidase_C40"/>
</dbReference>
<dbReference type="SUPFAM" id="SSF54001">
    <property type="entry name" value="Cysteine proteinases"/>
    <property type="match status" value="1"/>
</dbReference>
<evidence type="ECO:0000256" key="1">
    <source>
        <dbReference type="ARBA" id="ARBA00007074"/>
    </source>
</evidence>
<protein>
    <recommendedName>
        <fullName evidence="5">NlpC/P60 domain-containing protein</fullName>
    </recommendedName>
</protein>
<dbReference type="EMBL" id="LAZR01001147">
    <property type="protein sequence ID" value="KKN49849.1"/>
    <property type="molecule type" value="Genomic_DNA"/>
</dbReference>
<dbReference type="GO" id="GO:0006508">
    <property type="term" value="P:proteolysis"/>
    <property type="evidence" value="ECO:0007669"/>
    <property type="project" value="UniProtKB-KW"/>
</dbReference>
<dbReference type="InterPro" id="IPR038765">
    <property type="entry name" value="Papain-like_cys_pep_sf"/>
</dbReference>
<reference evidence="6" key="1">
    <citation type="journal article" date="2015" name="Nature">
        <title>Complex archaea that bridge the gap between prokaryotes and eukaryotes.</title>
        <authorList>
            <person name="Spang A."/>
            <person name="Saw J.H."/>
            <person name="Jorgensen S.L."/>
            <person name="Zaremba-Niedzwiedzka K."/>
            <person name="Martijn J."/>
            <person name="Lind A.E."/>
            <person name="van Eijk R."/>
            <person name="Schleper C."/>
            <person name="Guy L."/>
            <person name="Ettema T.J."/>
        </authorList>
    </citation>
    <scope>NUCLEOTIDE SEQUENCE</scope>
</reference>
<sequence>MSWSNTYVGIPYGDLGRTVTGCDCWGLAKVVYQAELGLTLPDYRDGYVSAEEQAEVALLIGKETATSIWSLVEEPMAFDLLLFRHGRLESHVGIYVKPGVMLHMATEDQAKHEDYLSPRWQRRLVGIFRFTTGLKEAS</sequence>
<evidence type="ECO:0000256" key="2">
    <source>
        <dbReference type="ARBA" id="ARBA00022670"/>
    </source>
</evidence>
<feature type="domain" description="NlpC/P60" evidence="5">
    <location>
        <begin position="1"/>
        <end position="131"/>
    </location>
</feature>